<name>A0A197JV02_9FUNG</name>
<dbReference type="AlphaFoldDB" id="A0A197JV02"/>
<reference evidence="2 3" key="1">
    <citation type="submission" date="2016-05" db="EMBL/GenBank/DDBJ databases">
        <title>Genome sequencing reveals origins of a unique bacterial endosymbiosis in the earliest lineages of terrestrial Fungi.</title>
        <authorList>
            <consortium name="DOE Joint Genome Institute"/>
            <person name="Uehling J."/>
            <person name="Gryganskyi A."/>
            <person name="Hameed K."/>
            <person name="Tschaplinski T."/>
            <person name="Misztal P."/>
            <person name="Wu S."/>
            <person name="Desiro A."/>
            <person name="Vande Pol N."/>
            <person name="Du Z.-Y."/>
            <person name="Zienkiewicz A."/>
            <person name="Zienkiewicz K."/>
            <person name="Morin E."/>
            <person name="Tisserant E."/>
            <person name="Splivallo R."/>
            <person name="Hainaut M."/>
            <person name="Henrissat B."/>
            <person name="Ohm R."/>
            <person name="Kuo A."/>
            <person name="Yan J."/>
            <person name="Lipzen A."/>
            <person name="Nolan M."/>
            <person name="Labutti K."/>
            <person name="Barry K."/>
            <person name="Goldstein A."/>
            <person name="Labbe J."/>
            <person name="Schadt C."/>
            <person name="Tuskan G."/>
            <person name="Grigoriev I."/>
            <person name="Martin F."/>
            <person name="Vilgalys R."/>
            <person name="Bonito G."/>
        </authorList>
    </citation>
    <scope>NUCLEOTIDE SEQUENCE [LARGE SCALE GENOMIC DNA]</scope>
    <source>
        <strain evidence="2 3">AG-77</strain>
    </source>
</reference>
<gene>
    <name evidence="2" type="ORF">K457DRAFT_526880</name>
</gene>
<dbReference type="Proteomes" id="UP000078512">
    <property type="component" value="Unassembled WGS sequence"/>
</dbReference>
<evidence type="ECO:0000256" key="1">
    <source>
        <dbReference type="SAM" id="MobiDB-lite"/>
    </source>
</evidence>
<feature type="compositionally biased region" description="Pro residues" evidence="1">
    <location>
        <begin position="104"/>
        <end position="123"/>
    </location>
</feature>
<organism evidence="2 3">
    <name type="scientific">Linnemannia elongata AG-77</name>
    <dbReference type="NCBI Taxonomy" id="1314771"/>
    <lineage>
        <taxon>Eukaryota</taxon>
        <taxon>Fungi</taxon>
        <taxon>Fungi incertae sedis</taxon>
        <taxon>Mucoromycota</taxon>
        <taxon>Mortierellomycotina</taxon>
        <taxon>Mortierellomycetes</taxon>
        <taxon>Mortierellales</taxon>
        <taxon>Mortierellaceae</taxon>
        <taxon>Linnemannia</taxon>
    </lineage>
</organism>
<accession>A0A197JV02</accession>
<feature type="region of interest" description="Disordered" evidence="1">
    <location>
        <begin position="100"/>
        <end position="173"/>
    </location>
</feature>
<evidence type="ECO:0000313" key="2">
    <source>
        <dbReference type="EMBL" id="OAQ29117.1"/>
    </source>
</evidence>
<keyword evidence="3" id="KW-1185">Reference proteome</keyword>
<protein>
    <submittedName>
        <fullName evidence="2">Uncharacterized protein</fullName>
    </submittedName>
</protein>
<dbReference type="EMBL" id="KV442043">
    <property type="protein sequence ID" value="OAQ29117.1"/>
    <property type="molecule type" value="Genomic_DNA"/>
</dbReference>
<feature type="compositionally biased region" description="Basic residues" evidence="1">
    <location>
        <begin position="163"/>
        <end position="173"/>
    </location>
</feature>
<evidence type="ECO:0000313" key="3">
    <source>
        <dbReference type="Proteomes" id="UP000078512"/>
    </source>
</evidence>
<proteinExistence type="predicted"/>
<sequence>MVSLGGGVLTPTFLLSQNYIKGREGIFVVNYQYPQSQPTVLLPPTPRPLLFHSFIINPLRTHILRPILLSSNPPLLFSLSHHSVPSVSRYSFRRPHLRLAPAVQPRPPPQTNLPPSLPSLPPPFHRHPCRPSPSLLSPSSPPLFPSSTKVPSVPCPSQTRPPSRPHRVHHPFS</sequence>